<name>A0ABS3VMM5_MICEH</name>
<evidence type="ECO:0000256" key="11">
    <source>
        <dbReference type="ARBA" id="ARBA00023136"/>
    </source>
</evidence>
<protein>
    <submittedName>
        <fullName evidence="14">Cytochrome ubiquinol oxidase subunit I</fullName>
    </submittedName>
</protein>
<keyword evidence="5 12" id="KW-0349">Heme</keyword>
<dbReference type="Pfam" id="PF01654">
    <property type="entry name" value="Cyt_bd_oxida_I"/>
    <property type="match status" value="2"/>
</dbReference>
<evidence type="ECO:0000313" key="15">
    <source>
        <dbReference type="Proteomes" id="UP000823521"/>
    </source>
</evidence>
<feature type="transmembrane region" description="Helical" evidence="12">
    <location>
        <begin position="127"/>
        <end position="150"/>
    </location>
</feature>
<evidence type="ECO:0000256" key="8">
    <source>
        <dbReference type="ARBA" id="ARBA00022982"/>
    </source>
</evidence>
<evidence type="ECO:0000313" key="14">
    <source>
        <dbReference type="EMBL" id="MBO4205787.1"/>
    </source>
</evidence>
<accession>A0ABS3VMM5</accession>
<keyword evidence="11 12" id="KW-0472">Membrane</keyword>
<evidence type="ECO:0000256" key="1">
    <source>
        <dbReference type="ARBA" id="ARBA00004651"/>
    </source>
</evidence>
<dbReference type="PANTHER" id="PTHR30365:SF15">
    <property type="entry name" value="CYTOCHROME BD UBIQUINOL OXIDASE SUBUNIT 1"/>
    <property type="match status" value="1"/>
</dbReference>
<feature type="transmembrane region" description="Helical" evidence="12">
    <location>
        <begin position="20"/>
        <end position="41"/>
    </location>
</feature>
<feature type="transmembrane region" description="Helical" evidence="12">
    <location>
        <begin position="316"/>
        <end position="335"/>
    </location>
</feature>
<feature type="transmembrane region" description="Helical" evidence="12">
    <location>
        <begin position="180"/>
        <end position="205"/>
    </location>
</feature>
<evidence type="ECO:0000256" key="4">
    <source>
        <dbReference type="ARBA" id="ARBA00022475"/>
    </source>
</evidence>
<keyword evidence="7 12" id="KW-0479">Metal-binding</keyword>
<reference evidence="14 15" key="1">
    <citation type="submission" date="2019-12" db="EMBL/GenBank/DDBJ databases">
        <title>Whole genome sequencing of endophytic Actinobacterium Micromonospora sp. MPMI6T.</title>
        <authorList>
            <person name="Evv R."/>
            <person name="Podile A.R."/>
        </authorList>
    </citation>
    <scope>NUCLEOTIDE SEQUENCE [LARGE SCALE GENOMIC DNA]</scope>
    <source>
        <strain evidence="14 15">MPMI6</strain>
    </source>
</reference>
<organism evidence="14 15">
    <name type="scientific">Micromonospora echinofusca</name>
    <dbReference type="NCBI Taxonomy" id="47858"/>
    <lineage>
        <taxon>Bacteria</taxon>
        <taxon>Bacillati</taxon>
        <taxon>Actinomycetota</taxon>
        <taxon>Actinomycetes</taxon>
        <taxon>Micromonosporales</taxon>
        <taxon>Micromonosporaceae</taxon>
        <taxon>Micromonospora</taxon>
    </lineage>
</organism>
<dbReference type="PIRSF" id="PIRSF006446">
    <property type="entry name" value="Cyt_quinol_oxidase_1"/>
    <property type="match status" value="1"/>
</dbReference>
<feature type="compositionally biased region" description="Acidic residues" evidence="13">
    <location>
        <begin position="409"/>
        <end position="419"/>
    </location>
</feature>
<gene>
    <name evidence="14" type="ORF">GSF22_07175</name>
</gene>
<keyword evidence="9 12" id="KW-1133">Transmembrane helix</keyword>
<sequence length="447" mass="48178">MDPLLLARLQFATTTSIHFLFVLVTLGLVTLLLYLQTAWTITRKPAYERLTRFWGTLYVINYVLGIASGILMEFQFGLNWSGLSRYVGNVFGAPLAMETLVAFFLESTFLGMWIFGWHRLRRGVHLALLWGVALTAYASAFWVLVANSWLQNPVGYEVRDGIAHLTDFSALLTNPTLGMALGHVLAAALLTGGMLMAGISSWHLIRRTPDFALFRTSLRIGLVAATGAVILVQGFGFAQFGAVGPVQPTKYGSEAAKDAAVADWTARFGPGDYTPPVLANGGLGFMILIGLGLGLLVFLVPLLYRDWLIRLRFPLYVLLLAVPLPFVASILGWLAREVGRQPWMAYGLLPVERAVSGVGGGVMLVSFLGFSLLLGALTVANWTLIARHAARGALDPALGRPPGAGPAGPDDDLPDDAFDDAFGNAFGNVSGTPTDQPDRSRYTPAPA</sequence>
<comment type="caution">
    <text evidence="14">The sequence shown here is derived from an EMBL/GenBank/DDBJ whole genome shotgun (WGS) entry which is preliminary data.</text>
</comment>
<feature type="transmembrane region" description="Helical" evidence="12">
    <location>
        <begin position="91"/>
        <end position="115"/>
    </location>
</feature>
<evidence type="ECO:0000256" key="2">
    <source>
        <dbReference type="ARBA" id="ARBA00009819"/>
    </source>
</evidence>
<feature type="transmembrane region" description="Helical" evidence="12">
    <location>
        <begin position="53"/>
        <end position="71"/>
    </location>
</feature>
<comment type="subcellular location">
    <subcellularLocation>
        <location evidence="1">Cell membrane</location>
        <topology evidence="1">Multi-pass membrane protein</topology>
    </subcellularLocation>
</comment>
<keyword evidence="4 12" id="KW-1003">Cell membrane</keyword>
<dbReference type="InterPro" id="IPR002585">
    <property type="entry name" value="Cyt-d_ubiquinol_oxidase_su_1"/>
</dbReference>
<feature type="transmembrane region" description="Helical" evidence="12">
    <location>
        <begin position="355"/>
        <end position="384"/>
    </location>
</feature>
<dbReference type="Proteomes" id="UP000823521">
    <property type="component" value="Unassembled WGS sequence"/>
</dbReference>
<dbReference type="PANTHER" id="PTHR30365">
    <property type="entry name" value="CYTOCHROME D UBIQUINOL OXIDASE"/>
    <property type="match status" value="1"/>
</dbReference>
<dbReference type="RefSeq" id="WP_208812112.1">
    <property type="nucleotide sequence ID" value="NZ_WVUH01000037.1"/>
</dbReference>
<evidence type="ECO:0000256" key="9">
    <source>
        <dbReference type="ARBA" id="ARBA00022989"/>
    </source>
</evidence>
<keyword evidence="8 12" id="KW-0249">Electron transport</keyword>
<evidence type="ECO:0000256" key="5">
    <source>
        <dbReference type="ARBA" id="ARBA00022617"/>
    </source>
</evidence>
<keyword evidence="3 12" id="KW-0813">Transport</keyword>
<keyword evidence="15" id="KW-1185">Reference proteome</keyword>
<comment type="similarity">
    <text evidence="2 12">Belongs to the cytochrome ubiquinol oxidase subunit 1 family.</text>
</comment>
<evidence type="ECO:0000256" key="6">
    <source>
        <dbReference type="ARBA" id="ARBA00022692"/>
    </source>
</evidence>
<evidence type="ECO:0000256" key="10">
    <source>
        <dbReference type="ARBA" id="ARBA00023004"/>
    </source>
</evidence>
<dbReference type="EMBL" id="WVUH01000037">
    <property type="protein sequence ID" value="MBO4205787.1"/>
    <property type="molecule type" value="Genomic_DNA"/>
</dbReference>
<keyword evidence="10 12" id="KW-0408">Iron</keyword>
<evidence type="ECO:0000256" key="13">
    <source>
        <dbReference type="SAM" id="MobiDB-lite"/>
    </source>
</evidence>
<keyword evidence="6 12" id="KW-0812">Transmembrane</keyword>
<evidence type="ECO:0000256" key="12">
    <source>
        <dbReference type="PIRNR" id="PIRNR006446"/>
    </source>
</evidence>
<feature type="region of interest" description="Disordered" evidence="13">
    <location>
        <begin position="397"/>
        <end position="447"/>
    </location>
</feature>
<evidence type="ECO:0000256" key="3">
    <source>
        <dbReference type="ARBA" id="ARBA00022448"/>
    </source>
</evidence>
<evidence type="ECO:0000256" key="7">
    <source>
        <dbReference type="ARBA" id="ARBA00022723"/>
    </source>
</evidence>
<proteinExistence type="inferred from homology"/>
<feature type="transmembrane region" description="Helical" evidence="12">
    <location>
        <begin position="217"/>
        <end position="238"/>
    </location>
</feature>
<feature type="transmembrane region" description="Helical" evidence="12">
    <location>
        <begin position="283"/>
        <end position="304"/>
    </location>
</feature>